<keyword evidence="9" id="KW-1185">Reference proteome</keyword>
<feature type="region of interest" description="Disordered" evidence="5">
    <location>
        <begin position="261"/>
        <end position="296"/>
    </location>
</feature>
<feature type="transmembrane region" description="Helical" evidence="6">
    <location>
        <begin position="86"/>
        <end position="105"/>
    </location>
</feature>
<evidence type="ECO:0000256" key="2">
    <source>
        <dbReference type="ARBA" id="ARBA00022692"/>
    </source>
</evidence>
<feature type="domain" description="G-protein coupled receptors family 1 profile" evidence="7">
    <location>
        <begin position="57"/>
        <end position="187"/>
    </location>
</feature>
<dbReference type="AlphaFoldDB" id="A0AAV4F1T4"/>
<evidence type="ECO:0000259" key="7">
    <source>
        <dbReference type="PROSITE" id="PS50262"/>
    </source>
</evidence>
<evidence type="ECO:0000256" key="5">
    <source>
        <dbReference type="SAM" id="MobiDB-lite"/>
    </source>
</evidence>
<dbReference type="InterPro" id="IPR052954">
    <property type="entry name" value="GPCR-Ligand_Int"/>
</dbReference>
<evidence type="ECO:0000256" key="4">
    <source>
        <dbReference type="ARBA" id="ARBA00023136"/>
    </source>
</evidence>
<dbReference type="PANTHER" id="PTHR46641">
    <property type="entry name" value="FMRFAMIDE RECEPTOR-RELATED"/>
    <property type="match status" value="1"/>
</dbReference>
<dbReference type="InterPro" id="IPR017452">
    <property type="entry name" value="GPCR_Rhodpsn_7TM"/>
</dbReference>
<dbReference type="PROSITE" id="PS50262">
    <property type="entry name" value="G_PROTEIN_RECEP_F1_2"/>
    <property type="match status" value="1"/>
</dbReference>
<keyword evidence="2 6" id="KW-0812">Transmembrane</keyword>
<organism evidence="8 9">
    <name type="scientific">Elysia marginata</name>
    <dbReference type="NCBI Taxonomy" id="1093978"/>
    <lineage>
        <taxon>Eukaryota</taxon>
        <taxon>Metazoa</taxon>
        <taxon>Spiralia</taxon>
        <taxon>Lophotrochozoa</taxon>
        <taxon>Mollusca</taxon>
        <taxon>Gastropoda</taxon>
        <taxon>Heterobranchia</taxon>
        <taxon>Euthyneura</taxon>
        <taxon>Panpulmonata</taxon>
        <taxon>Sacoglossa</taxon>
        <taxon>Placobranchoidea</taxon>
        <taxon>Plakobranchidae</taxon>
        <taxon>Elysia</taxon>
    </lineage>
</organism>
<evidence type="ECO:0000256" key="6">
    <source>
        <dbReference type="SAM" id="Phobius"/>
    </source>
</evidence>
<protein>
    <submittedName>
        <fullName evidence="8">Chemosensory receptor C</fullName>
    </submittedName>
</protein>
<name>A0AAV4F1T4_9GAST</name>
<evidence type="ECO:0000256" key="3">
    <source>
        <dbReference type="ARBA" id="ARBA00022989"/>
    </source>
</evidence>
<feature type="transmembrane region" description="Helical" evidence="6">
    <location>
        <begin position="226"/>
        <end position="243"/>
    </location>
</feature>
<feature type="transmembrane region" description="Helical" evidence="6">
    <location>
        <begin position="168"/>
        <end position="187"/>
    </location>
</feature>
<keyword evidence="4 6" id="KW-0472">Membrane</keyword>
<proteinExistence type="predicted"/>
<keyword evidence="3 6" id="KW-1133">Transmembrane helix</keyword>
<evidence type="ECO:0000313" key="9">
    <source>
        <dbReference type="Proteomes" id="UP000762676"/>
    </source>
</evidence>
<feature type="transmembrane region" description="Helical" evidence="6">
    <location>
        <begin position="38"/>
        <end position="66"/>
    </location>
</feature>
<dbReference type="Gene3D" id="1.20.1070.10">
    <property type="entry name" value="Rhodopsin 7-helix transmembrane proteins"/>
    <property type="match status" value="1"/>
</dbReference>
<dbReference type="SUPFAM" id="SSF81321">
    <property type="entry name" value="Family A G protein-coupled receptor-like"/>
    <property type="match status" value="1"/>
</dbReference>
<dbReference type="Proteomes" id="UP000762676">
    <property type="component" value="Unassembled WGS sequence"/>
</dbReference>
<gene>
    <name evidence="8" type="ORF">ElyMa_005570800</name>
</gene>
<evidence type="ECO:0000313" key="8">
    <source>
        <dbReference type="EMBL" id="GFR66924.1"/>
    </source>
</evidence>
<dbReference type="GO" id="GO:0016020">
    <property type="term" value="C:membrane"/>
    <property type="evidence" value="ECO:0007669"/>
    <property type="project" value="UniProtKB-SubCell"/>
</dbReference>
<keyword evidence="8" id="KW-0675">Receptor</keyword>
<reference evidence="8 9" key="1">
    <citation type="journal article" date="2021" name="Elife">
        <title>Chloroplast acquisition without the gene transfer in kleptoplastic sea slugs, Plakobranchus ocellatus.</title>
        <authorList>
            <person name="Maeda T."/>
            <person name="Takahashi S."/>
            <person name="Yoshida T."/>
            <person name="Shimamura S."/>
            <person name="Takaki Y."/>
            <person name="Nagai Y."/>
            <person name="Toyoda A."/>
            <person name="Suzuki Y."/>
            <person name="Arimoto A."/>
            <person name="Ishii H."/>
            <person name="Satoh N."/>
            <person name="Nishiyama T."/>
            <person name="Hasebe M."/>
            <person name="Maruyama T."/>
            <person name="Minagawa J."/>
            <person name="Obokata J."/>
            <person name="Shigenobu S."/>
        </authorList>
    </citation>
    <scope>NUCLEOTIDE SEQUENCE [LARGE SCALE GENOMIC DNA]</scope>
</reference>
<dbReference type="EMBL" id="BMAT01011105">
    <property type="protein sequence ID" value="GFR66924.1"/>
    <property type="molecule type" value="Genomic_DNA"/>
</dbReference>
<sequence>MWRGFSNLTGQTKQVGNITPEALVYGWMNLPFLQLYNYSLWVFSAASIPILIFGIAANILNIGVYIKTGVRNNVTVSFLALSTSDLVFLIIFSPHVFAKILFLLVDRRVGLPVIWIVDPGVLMYPFYWYAYVFYETSVLIVMYISVVRCACVLIPFKVKNTFTARRAVFTFITFFISAFLLHIPMFMKKRIVLEFDPVSNKTRLGYREMEDGGLAKTLNDIISRNILNWASILTTITCVIVLANKLQASARFRSGAATSSAPAIPRADADGLSGHTKSSSTQDVAKTTPNQDKKVKDKLTTSAKAYNVLQAADLTERVLDQLIIKRKFRYAGGVIRGSSGHLLRLSLEGRIEGWKGRGRP</sequence>
<comment type="caution">
    <text evidence="8">The sequence shown here is derived from an EMBL/GenBank/DDBJ whole genome shotgun (WGS) entry which is preliminary data.</text>
</comment>
<dbReference type="PANTHER" id="PTHR46641:SF2">
    <property type="entry name" value="FMRFAMIDE RECEPTOR"/>
    <property type="match status" value="1"/>
</dbReference>
<accession>A0AAV4F1T4</accession>
<evidence type="ECO:0000256" key="1">
    <source>
        <dbReference type="ARBA" id="ARBA00004370"/>
    </source>
</evidence>
<comment type="subcellular location">
    <subcellularLocation>
        <location evidence="1">Membrane</location>
    </subcellularLocation>
</comment>
<feature type="compositionally biased region" description="Polar residues" evidence="5">
    <location>
        <begin position="275"/>
        <end position="290"/>
    </location>
</feature>